<evidence type="ECO:0000313" key="5">
    <source>
        <dbReference type="Proteomes" id="UP000433483"/>
    </source>
</evidence>
<dbReference type="Proteomes" id="UP000460718">
    <property type="component" value="Unassembled WGS sequence"/>
</dbReference>
<reference evidence="5 6" key="1">
    <citation type="submission" date="2018-08" db="EMBL/GenBank/DDBJ databases">
        <title>Genomic investigation of the strawberry pathogen Phytophthora fragariae indicates pathogenicity is determined by transcriptional variation in three key races.</title>
        <authorList>
            <person name="Adams T.M."/>
            <person name="Armitage A.D."/>
            <person name="Sobczyk M.K."/>
            <person name="Bates H.J."/>
            <person name="Dunwell J.M."/>
            <person name="Nellist C.F."/>
            <person name="Harrison R.J."/>
        </authorList>
    </citation>
    <scope>NUCLEOTIDE SEQUENCE [LARGE SCALE GENOMIC DNA]</scope>
    <source>
        <strain evidence="4 6">A4</strain>
        <strain evidence="3 5">NOV-27</strain>
        <strain evidence="2 7">NOV-5</strain>
        <strain evidence="1 8">SCRP245</strain>
    </source>
</reference>
<dbReference type="EMBL" id="QXGB01001058">
    <property type="protein sequence ID" value="KAE9197974.1"/>
    <property type="molecule type" value="Genomic_DNA"/>
</dbReference>
<dbReference type="Proteomes" id="UP000437068">
    <property type="component" value="Unassembled WGS sequence"/>
</dbReference>
<evidence type="ECO:0000313" key="4">
    <source>
        <dbReference type="EMBL" id="KAE9289257.1"/>
    </source>
</evidence>
<gene>
    <name evidence="4" type="ORF">PF001_g20132</name>
    <name evidence="3" type="ORF">PF005_g16310</name>
    <name evidence="2" type="ORF">PF006_g8754</name>
    <name evidence="1" type="ORF">PF011_g8614</name>
</gene>
<organism evidence="2 7">
    <name type="scientific">Phytophthora fragariae</name>
    <dbReference type="NCBI Taxonomy" id="53985"/>
    <lineage>
        <taxon>Eukaryota</taxon>
        <taxon>Sar</taxon>
        <taxon>Stramenopiles</taxon>
        <taxon>Oomycota</taxon>
        <taxon>Peronosporomycetes</taxon>
        <taxon>Peronosporales</taxon>
        <taxon>Peronosporaceae</taxon>
        <taxon>Phytophthora</taxon>
    </lineage>
</organism>
<name>A0A6A3U541_9STRA</name>
<evidence type="ECO:0000313" key="8">
    <source>
        <dbReference type="Proteomes" id="UP000460718"/>
    </source>
</evidence>
<dbReference type="OrthoDB" id="10591005at2759"/>
<sequence>MSSASAFGTPRRIAPRAKLFTLPNCASLAVARTAASSLRTPKAPNRPETSSILRIQVKTTLHHRSLVVHLHSVPYARILRGEPSMAKASTQTTWALATSKP</sequence>
<dbReference type="EMBL" id="QXGE01001705">
    <property type="protein sequence ID" value="KAE9289257.1"/>
    <property type="molecule type" value="Genomic_DNA"/>
</dbReference>
<evidence type="ECO:0000313" key="7">
    <source>
        <dbReference type="Proteomes" id="UP000440732"/>
    </source>
</evidence>
<evidence type="ECO:0000313" key="6">
    <source>
        <dbReference type="Proteomes" id="UP000437068"/>
    </source>
</evidence>
<proteinExistence type="predicted"/>
<protein>
    <submittedName>
        <fullName evidence="2">Uncharacterized protein</fullName>
    </submittedName>
</protein>
<evidence type="ECO:0000313" key="3">
    <source>
        <dbReference type="EMBL" id="KAE9197974.1"/>
    </source>
</evidence>
<dbReference type="Proteomes" id="UP000440732">
    <property type="component" value="Unassembled WGS sequence"/>
</dbReference>
<keyword evidence="5" id="KW-1185">Reference proteome</keyword>
<dbReference type="EMBL" id="QXFW01000410">
    <property type="protein sequence ID" value="KAE9013118.1"/>
    <property type="molecule type" value="Genomic_DNA"/>
</dbReference>
<comment type="caution">
    <text evidence="2">The sequence shown here is derived from an EMBL/GenBank/DDBJ whole genome shotgun (WGS) entry which is preliminary data.</text>
</comment>
<evidence type="ECO:0000313" key="1">
    <source>
        <dbReference type="EMBL" id="KAE9013118.1"/>
    </source>
</evidence>
<evidence type="ECO:0000313" key="2">
    <source>
        <dbReference type="EMBL" id="KAE9146473.1"/>
    </source>
</evidence>
<accession>A0A6A3U541</accession>
<dbReference type="AlphaFoldDB" id="A0A6A3U541"/>
<dbReference type="Proteomes" id="UP000433483">
    <property type="component" value="Unassembled WGS sequence"/>
</dbReference>
<dbReference type="EMBL" id="QXGA01000405">
    <property type="protein sequence ID" value="KAE9146473.1"/>
    <property type="molecule type" value="Genomic_DNA"/>
</dbReference>